<dbReference type="PANTHER" id="PTHR47756:SF2">
    <property type="entry name" value="BLL6612 PROTEIN"/>
    <property type="match status" value="1"/>
</dbReference>
<feature type="domain" description="DUF6596" evidence="2">
    <location>
        <begin position="184"/>
        <end position="285"/>
    </location>
</feature>
<dbReference type="Gene3D" id="1.10.1740.10">
    <property type="match status" value="1"/>
</dbReference>
<dbReference type="OrthoDB" id="9780299at2"/>
<dbReference type="InterPro" id="IPR013325">
    <property type="entry name" value="RNA_pol_sigma_r2"/>
</dbReference>
<dbReference type="GO" id="GO:0006352">
    <property type="term" value="P:DNA-templated transcription initiation"/>
    <property type="evidence" value="ECO:0007669"/>
    <property type="project" value="InterPro"/>
</dbReference>
<gene>
    <name evidence="3" type="ORF">SAMN04488109_3224</name>
</gene>
<dbReference type="EMBL" id="FQWQ01000002">
    <property type="protein sequence ID" value="SHH21994.1"/>
    <property type="molecule type" value="Genomic_DNA"/>
</dbReference>
<evidence type="ECO:0000313" key="4">
    <source>
        <dbReference type="Proteomes" id="UP000184212"/>
    </source>
</evidence>
<dbReference type="PANTHER" id="PTHR47756">
    <property type="entry name" value="BLL6612 PROTEIN-RELATED"/>
    <property type="match status" value="1"/>
</dbReference>
<dbReference type="AlphaFoldDB" id="A0A1M5R6J2"/>
<name>A0A1M5R6J2_9BACT</name>
<keyword evidence="4" id="KW-1185">Reference proteome</keyword>
<dbReference type="GO" id="GO:0003700">
    <property type="term" value="F:DNA-binding transcription factor activity"/>
    <property type="evidence" value="ECO:0007669"/>
    <property type="project" value="InterPro"/>
</dbReference>
<dbReference type="STRING" id="947013.SAMN04488109_3224"/>
<reference evidence="3 4" key="1">
    <citation type="submission" date="2016-11" db="EMBL/GenBank/DDBJ databases">
        <authorList>
            <person name="Jaros S."/>
            <person name="Januszkiewicz K."/>
            <person name="Wedrychowicz H."/>
        </authorList>
    </citation>
    <scope>NUCLEOTIDE SEQUENCE [LARGE SCALE GENOMIC DNA]</scope>
    <source>
        <strain evidence="3 4">DSM 24574</strain>
    </source>
</reference>
<evidence type="ECO:0000313" key="3">
    <source>
        <dbReference type="EMBL" id="SHH21994.1"/>
    </source>
</evidence>
<evidence type="ECO:0000259" key="2">
    <source>
        <dbReference type="Pfam" id="PF20239"/>
    </source>
</evidence>
<protein>
    <submittedName>
        <fullName evidence="3">RNA polymerase sigma-70 factor, ECF subfamily</fullName>
    </submittedName>
</protein>
<dbReference type="InterPro" id="IPR007627">
    <property type="entry name" value="RNA_pol_sigma70_r2"/>
</dbReference>
<evidence type="ECO:0000259" key="1">
    <source>
        <dbReference type="Pfam" id="PF04542"/>
    </source>
</evidence>
<dbReference type="SUPFAM" id="SSF88946">
    <property type="entry name" value="Sigma2 domain of RNA polymerase sigma factors"/>
    <property type="match status" value="1"/>
</dbReference>
<sequence>MEDQTLLPHLFRTEYRNIVSVLCYLFGIQHIEIAEDLVSDTFLSATELWSLQGVPDNPRAWLYAVAKNKTKNYLKRNSLFENRLSKEITYSADKSEEMEIDLSEKNIADSQLAMIFTICNPCNAPEAQIALALNLLCGFGGQEIADAFLTNKEVIYKRINRAKEKLKEANIKIEQPTVAEINDRLETVLKTLYLLFSEGYYSTSQDTPLRKDLCSEAMRLTILLIENKATNKPAANALLALMCFHASRFEARTNEKGEAILYEDQDQTLWNKELIETGKAYLNRASTGDELTKYHLEAGIAYWHTQKEDTAEKWENILSLYNSLLILEYSPIAALNRTFALSKAHGKKVAILEAEKLKLTDNPFYFSLLGNLYSELDNEKAIQHFETALRLTNSAGDKLTLTKNIQRLKEAKAVNNKPA</sequence>
<feature type="domain" description="RNA polymerase sigma-70 region 2" evidence="1">
    <location>
        <begin position="10"/>
        <end position="78"/>
    </location>
</feature>
<dbReference type="Pfam" id="PF20239">
    <property type="entry name" value="DUF6596"/>
    <property type="match status" value="1"/>
</dbReference>
<organism evidence="3 4">
    <name type="scientific">Chryseolinea serpens</name>
    <dbReference type="NCBI Taxonomy" id="947013"/>
    <lineage>
        <taxon>Bacteria</taxon>
        <taxon>Pseudomonadati</taxon>
        <taxon>Bacteroidota</taxon>
        <taxon>Cytophagia</taxon>
        <taxon>Cytophagales</taxon>
        <taxon>Fulvivirgaceae</taxon>
        <taxon>Chryseolinea</taxon>
    </lineage>
</organism>
<dbReference type="Pfam" id="PF04542">
    <property type="entry name" value="Sigma70_r2"/>
    <property type="match status" value="1"/>
</dbReference>
<proteinExistence type="predicted"/>
<dbReference type="InterPro" id="IPR046531">
    <property type="entry name" value="DUF6596"/>
</dbReference>
<accession>A0A1M5R6J2</accession>
<dbReference type="Proteomes" id="UP000184212">
    <property type="component" value="Unassembled WGS sequence"/>
</dbReference>